<keyword evidence="2 4" id="KW-0378">Hydrolase</keyword>
<evidence type="ECO:0000256" key="1">
    <source>
        <dbReference type="ARBA" id="ARBA00022729"/>
    </source>
</evidence>
<proteinExistence type="predicted"/>
<dbReference type="PANTHER" id="PTHR43817:SF1">
    <property type="entry name" value="HYDROLASE, FAMILY 43, PUTATIVE (AFU_ORTHOLOGUE AFUA_3G01660)-RELATED"/>
    <property type="match status" value="1"/>
</dbReference>
<evidence type="ECO:0000256" key="2">
    <source>
        <dbReference type="ARBA" id="ARBA00022801"/>
    </source>
</evidence>
<dbReference type="Pfam" id="PF22666">
    <property type="entry name" value="Glyco_hydro_2_N2"/>
    <property type="match status" value="1"/>
</dbReference>
<gene>
    <name evidence="4" type="ORF">ACFFVK_04530</name>
</gene>
<keyword evidence="1" id="KW-0732">Signal</keyword>
<name>A0ABV5H7U7_9FLAO</name>
<evidence type="ECO:0000313" key="5">
    <source>
        <dbReference type="Proteomes" id="UP001589562"/>
    </source>
</evidence>
<dbReference type="Gene3D" id="2.60.120.260">
    <property type="entry name" value="Galactose-binding domain-like"/>
    <property type="match status" value="2"/>
</dbReference>
<protein>
    <submittedName>
        <fullName evidence="4">Glycosyl hydrolase</fullName>
    </submittedName>
</protein>
<dbReference type="InterPro" id="IPR054593">
    <property type="entry name" value="Beta-mannosidase-like_N2"/>
</dbReference>
<organism evidence="4 5">
    <name type="scientific">Flavobacterium gyeonganense</name>
    <dbReference type="NCBI Taxonomy" id="1310418"/>
    <lineage>
        <taxon>Bacteria</taxon>
        <taxon>Pseudomonadati</taxon>
        <taxon>Bacteroidota</taxon>
        <taxon>Flavobacteriia</taxon>
        <taxon>Flavobacteriales</taxon>
        <taxon>Flavobacteriaceae</taxon>
        <taxon>Flavobacterium</taxon>
    </lineage>
</organism>
<dbReference type="GO" id="GO:0016787">
    <property type="term" value="F:hydrolase activity"/>
    <property type="evidence" value="ECO:0007669"/>
    <property type="project" value="UniProtKB-KW"/>
</dbReference>
<dbReference type="NCBIfam" id="NF045579">
    <property type="entry name" value="rhamnoside_JR"/>
    <property type="match status" value="1"/>
</dbReference>
<keyword evidence="5" id="KW-1185">Reference proteome</keyword>
<reference evidence="4 5" key="1">
    <citation type="submission" date="2024-09" db="EMBL/GenBank/DDBJ databases">
        <authorList>
            <person name="Sun Q."/>
            <person name="Mori K."/>
        </authorList>
    </citation>
    <scope>NUCLEOTIDE SEQUENCE [LARGE SCALE GENOMIC DNA]</scope>
    <source>
        <strain evidence="4 5">CECT 8365</strain>
    </source>
</reference>
<feature type="domain" description="Beta-mannosidase-like galactose-binding" evidence="3">
    <location>
        <begin position="1066"/>
        <end position="1146"/>
    </location>
</feature>
<evidence type="ECO:0000259" key="3">
    <source>
        <dbReference type="Pfam" id="PF22666"/>
    </source>
</evidence>
<evidence type="ECO:0000313" key="4">
    <source>
        <dbReference type="EMBL" id="MFB9107836.1"/>
    </source>
</evidence>
<accession>A0ABV5H7U7</accession>
<dbReference type="SUPFAM" id="SSF49785">
    <property type="entry name" value="Galactose-binding domain-like"/>
    <property type="match status" value="1"/>
</dbReference>
<comment type="caution">
    <text evidence="4">The sequence shown here is derived from an EMBL/GenBank/DDBJ whole genome shotgun (WGS) entry which is preliminary data.</text>
</comment>
<dbReference type="EMBL" id="JBHMFE010000009">
    <property type="protein sequence ID" value="MFB9107836.1"/>
    <property type="molecule type" value="Genomic_DNA"/>
</dbReference>
<sequence length="1182" mass="134655">MSFRRKEKSSQETPQRLDFRYGATRGDLFHPFATARVSLRRNDKANEIKQRIMFQKKHLFFILLLASIVSAQEIHKKEYFQPTVASSRPWVYWYWMKSAYSKPGITADLEAMKQAGIAGAYLMTIKGPANPPLLDPPVLQLSPEFWDMIHWAFKEADRLGLKLAFHGADGFAVAGGPWITPEMSMQKVVWSTTEILGGKKVISKLPIPEHYKDYYKDIASFAIPIKEYQITSQMQVPKVTTSNNTDASFLADSKKDENFKFADAGWIQYEFAQPFTCKSIVIETKGRDFQAQRLIVEVSDDGVNFRFHERMIAPRHGWQDMDFPNTHTITPVTAKYFRFVYDPKGTEPGAEDLDFAKWKQNLKVSKIILSNQSLINNYEGKSGAIWRLTPQTTQKEIPNSDAFKKSEIINISNFVDADGNLNWKAPKGKWKIIRMGHTSTGHENATGGAGKGLEVDKFNPELIRFQLDHWFGEAVRSAGPELASKVLEILHFDSWECGSQNWSSVFQVEFKKRRGYDLVDYLPVMAGIPVESADFSEKVLYDVRKTIADLVADNFYGTVAQIAKEYNVKLSSENVAPTMMSDALLHYKYVDYPGGEFWLKSPTHDKPFDMVDAISGGHIYGKDIIQAESFTALRMDWDEHPGNLKTTADRNYALGINRLFYHVFVHNPWTDRKPGMTLDDIGTFFQRDQTWWKPGKAWFDYCQRVQFQLQKGKPVIDLAVFIGEDFPSRSFVPDRLVPFIPNVFGAARLESEKIRLENEGQPTAKMPKEVTYSKNITDLSQWINPLNGYQYDSFNADVLINRAKLVKGKISFDGGIEYGALFFPGSHKMGPNTILSLASAEKILQLLKDGATIFVDEKPNLQPGIRSEADQNKWQNVIDEIWNNANLSTWKIGKGTVIKLPYLGNDFASLGITQDVYFPNLNRADSERLAWAHRKSESEDLYFLSNQKNEKRIFDASFRIAGKVPQWYNPVTDQTSALANWKIENGRTIVSITLDANESGFVIFKEETKEVLAKGNASEFEKVQVLDENWELQFDTTFKGPKGVVKTTKLFNWSTSENDQIKYYSGTVVYKKEFIWKGKDANKIWLDLGEIANMAEVSINGKDCGTLWTFPFKTDISQALQKGKNTIEIKVTNTWANKLIGDQKLPKEERLTWTTAPFRLEGEELLKAGLFGPVMILKEKNK</sequence>
<dbReference type="PANTHER" id="PTHR43817">
    <property type="entry name" value="GLYCOSYL HYDROLASE"/>
    <property type="match status" value="1"/>
</dbReference>
<dbReference type="Proteomes" id="UP001589562">
    <property type="component" value="Unassembled WGS sequence"/>
</dbReference>
<dbReference type="Pfam" id="PF17132">
    <property type="entry name" value="Glyco_hydro_106"/>
    <property type="match status" value="2"/>
</dbReference>
<dbReference type="InterPro" id="IPR008979">
    <property type="entry name" value="Galactose-bd-like_sf"/>
</dbReference>